<dbReference type="AlphaFoldDB" id="A0A0M9EM80"/>
<feature type="region of interest" description="Disordered" evidence="1">
    <location>
        <begin position="34"/>
        <end position="158"/>
    </location>
</feature>
<dbReference type="InterPro" id="IPR046797">
    <property type="entry name" value="PDDEXK_12"/>
</dbReference>
<dbReference type="Pfam" id="PF20516">
    <property type="entry name" value="PDDEXK_12"/>
    <property type="match status" value="1"/>
</dbReference>
<feature type="compositionally biased region" description="Polar residues" evidence="1">
    <location>
        <begin position="140"/>
        <end position="154"/>
    </location>
</feature>
<dbReference type="EMBL" id="JXCE01001003">
    <property type="protein sequence ID" value="KPA35600.1"/>
    <property type="molecule type" value="Genomic_DNA"/>
</dbReference>
<feature type="compositionally biased region" description="Polar residues" evidence="1">
    <location>
        <begin position="65"/>
        <end position="76"/>
    </location>
</feature>
<reference evidence="3 4" key="1">
    <citation type="submission" date="2015-04" db="EMBL/GenBank/DDBJ databases">
        <title>The draft genome sequence of Fusarium langsethiae, a T-2/HT-2 mycotoxin producer.</title>
        <authorList>
            <person name="Lysoe E."/>
            <person name="Divon H.H."/>
            <person name="Terzi V."/>
            <person name="Orru L."/>
            <person name="Lamontanara A."/>
            <person name="Kolseth A.-K."/>
            <person name="Frandsen R.J."/>
            <person name="Nielsen K."/>
            <person name="Thrane U."/>
        </authorList>
    </citation>
    <scope>NUCLEOTIDE SEQUENCE [LARGE SCALE GENOMIC DNA]</scope>
    <source>
        <strain evidence="3 4">Fl201059</strain>
    </source>
</reference>
<feature type="compositionally biased region" description="Basic and acidic residues" evidence="1">
    <location>
        <begin position="49"/>
        <end position="58"/>
    </location>
</feature>
<feature type="domain" description="PD-(D/E)XK nuclease-like" evidence="2">
    <location>
        <begin position="231"/>
        <end position="464"/>
    </location>
</feature>
<sequence>MKGINKLTTAQKPTTSAVLTGLGMNTVDSVRKWLDRLPKPPSPPTNAERPAKRQKLDGARFQLPSPAQSVTSSQQYRHSEESNLRMNPTTPQQKRKTTHDAIDVDGLGDPDLTPRPGKATSAGPGSTASSLMRDAPSLPPQSDTSQKSGRSSPVKTFPITGMDGHIIHYKPLDPNDHDFPPELEDLLHDLNTINGQTGIIPTSLKPVIERPGQPDRTLKWLYQHAYAPDDKFGLVPDSPTTATQYLTRVENLVRFAKRAHQLGFDEISWNNEVHTPTLQFAFCGDQWPDDALVDSLSCMNASPRVAYHKFPIPLSRVDYTLFINPTVDKDNRVPEAIQKLSIAPNGSINHTIYSPLSDFPLALSIETKRYGGDQRKADVQTAAWHASHWTFLQSLAGDKVSELPFLPGIIVHAHEWKFVATTRRGKETVLWSSYLFGNAITTVGVFQIIAGLHRLKRWVAEMYWPWYKKHVLKLGGATV</sequence>
<organism evidence="3 4">
    <name type="scientific">Fusarium langsethiae</name>
    <dbReference type="NCBI Taxonomy" id="179993"/>
    <lineage>
        <taxon>Eukaryota</taxon>
        <taxon>Fungi</taxon>
        <taxon>Dikarya</taxon>
        <taxon>Ascomycota</taxon>
        <taxon>Pezizomycotina</taxon>
        <taxon>Sordariomycetes</taxon>
        <taxon>Hypocreomycetidae</taxon>
        <taxon>Hypocreales</taxon>
        <taxon>Nectriaceae</taxon>
        <taxon>Fusarium</taxon>
    </lineage>
</organism>
<proteinExistence type="predicted"/>
<evidence type="ECO:0000259" key="2">
    <source>
        <dbReference type="Pfam" id="PF20516"/>
    </source>
</evidence>
<accession>A0A0M9EM80</accession>
<gene>
    <name evidence="3" type="ORF">FLAG1_11687</name>
</gene>
<comment type="caution">
    <text evidence="3">The sequence shown here is derived from an EMBL/GenBank/DDBJ whole genome shotgun (WGS) entry which is preliminary data.</text>
</comment>
<protein>
    <recommendedName>
        <fullName evidence="2">PD-(D/E)XK nuclease-like domain-containing protein</fullName>
    </recommendedName>
</protein>
<dbReference type="Proteomes" id="UP000037904">
    <property type="component" value="Unassembled WGS sequence"/>
</dbReference>
<evidence type="ECO:0000313" key="4">
    <source>
        <dbReference type="Proteomes" id="UP000037904"/>
    </source>
</evidence>
<name>A0A0M9EM80_FUSLA</name>
<evidence type="ECO:0000313" key="3">
    <source>
        <dbReference type="EMBL" id="KPA35600.1"/>
    </source>
</evidence>
<keyword evidence="4" id="KW-1185">Reference proteome</keyword>
<evidence type="ECO:0000256" key="1">
    <source>
        <dbReference type="SAM" id="MobiDB-lite"/>
    </source>
</evidence>
<feature type="compositionally biased region" description="Low complexity" evidence="1">
    <location>
        <begin position="119"/>
        <end position="130"/>
    </location>
</feature>